<protein>
    <submittedName>
        <fullName evidence="1">Uncharacterized protein</fullName>
    </submittedName>
</protein>
<sequence>MEYDITIVPNNQEYSLQVESPNKKGQQLYNQRPNRSMLTGHFEIKAGDYNEDSIPGEIRQKLRQDKEEELVAI</sequence>
<organism evidence="1 2">
    <name type="scientific">Zunongwangia profunda</name>
    <dbReference type="NCBI Taxonomy" id="398743"/>
    <lineage>
        <taxon>Bacteria</taxon>
        <taxon>Pseudomonadati</taxon>
        <taxon>Bacteroidota</taxon>
        <taxon>Flavobacteriia</taxon>
        <taxon>Flavobacteriales</taxon>
        <taxon>Flavobacteriaceae</taxon>
        <taxon>Zunongwangia</taxon>
    </lineage>
</organism>
<dbReference type="Proteomes" id="UP000264330">
    <property type="component" value="Unassembled WGS sequence"/>
</dbReference>
<name>A0A3D5IXZ6_9FLAO</name>
<dbReference type="RefSeq" id="WP_013070495.1">
    <property type="nucleotide sequence ID" value="NZ_CALFQJ010000237.1"/>
</dbReference>
<evidence type="ECO:0000313" key="2">
    <source>
        <dbReference type="Proteomes" id="UP000264330"/>
    </source>
</evidence>
<reference evidence="1 2" key="1">
    <citation type="journal article" date="2018" name="Nat. Biotechnol.">
        <title>A standardized bacterial taxonomy based on genome phylogeny substantially revises the tree of life.</title>
        <authorList>
            <person name="Parks D.H."/>
            <person name="Chuvochina M."/>
            <person name="Waite D.W."/>
            <person name="Rinke C."/>
            <person name="Skarshewski A."/>
            <person name="Chaumeil P.A."/>
            <person name="Hugenholtz P."/>
        </authorList>
    </citation>
    <scope>NUCLEOTIDE SEQUENCE [LARGE SCALE GENOMIC DNA]</scope>
    <source>
        <strain evidence="1">UBA9359</strain>
    </source>
</reference>
<comment type="caution">
    <text evidence="1">The sequence shown here is derived from an EMBL/GenBank/DDBJ whole genome shotgun (WGS) entry which is preliminary data.</text>
</comment>
<gene>
    <name evidence="1" type="ORF">DGQ38_06680</name>
</gene>
<dbReference type="AlphaFoldDB" id="A0A3D5IXZ6"/>
<proteinExistence type="predicted"/>
<dbReference type="EMBL" id="DPMF01000155">
    <property type="protein sequence ID" value="HCV80721.1"/>
    <property type="molecule type" value="Genomic_DNA"/>
</dbReference>
<evidence type="ECO:0000313" key="1">
    <source>
        <dbReference type="EMBL" id="HCV80721.1"/>
    </source>
</evidence>
<accession>A0A3D5IXZ6</accession>